<dbReference type="OrthoDB" id="1769137at2"/>
<evidence type="ECO:0000256" key="1">
    <source>
        <dbReference type="ARBA" id="ARBA00023015"/>
    </source>
</evidence>
<dbReference type="EMBL" id="JAAAMU010000001">
    <property type="protein sequence ID" value="NBC67643.1"/>
    <property type="molecule type" value="Genomic_DNA"/>
</dbReference>
<dbReference type="InterPro" id="IPR020449">
    <property type="entry name" value="Tscrpt_reg_AraC-type_HTH"/>
</dbReference>
<dbReference type="SUPFAM" id="SSF52172">
    <property type="entry name" value="CheY-like"/>
    <property type="match status" value="1"/>
</dbReference>
<dbReference type="SMART" id="SM00448">
    <property type="entry name" value="REC"/>
    <property type="match status" value="1"/>
</dbReference>
<evidence type="ECO:0000313" key="8">
    <source>
        <dbReference type="Proteomes" id="UP000558113"/>
    </source>
</evidence>
<dbReference type="Pfam" id="PF12833">
    <property type="entry name" value="HTH_18"/>
    <property type="match status" value="1"/>
</dbReference>
<dbReference type="GO" id="GO:0000160">
    <property type="term" value="P:phosphorelay signal transduction system"/>
    <property type="evidence" value="ECO:0007669"/>
    <property type="project" value="InterPro"/>
</dbReference>
<dbReference type="Proteomes" id="UP000558113">
    <property type="component" value="Unassembled WGS sequence"/>
</dbReference>
<evidence type="ECO:0000259" key="6">
    <source>
        <dbReference type="PROSITE" id="PS50110"/>
    </source>
</evidence>
<reference evidence="7 8" key="1">
    <citation type="submission" date="2020-01" db="EMBL/GenBank/DDBJ databases">
        <title>Paenibacillus soybeanensis sp. nov. isolated from the nodules of soybean (Glycine max(L.) Merr).</title>
        <authorList>
            <person name="Wang H."/>
        </authorList>
    </citation>
    <scope>NUCLEOTIDE SEQUENCE [LARGE SCALE GENOMIC DNA]</scope>
    <source>
        <strain evidence="7 8">DSM 23054</strain>
    </source>
</reference>
<dbReference type="CDD" id="cd17536">
    <property type="entry name" value="REC_YesN-like"/>
    <property type="match status" value="1"/>
</dbReference>
<dbReference type="GO" id="GO:0003700">
    <property type="term" value="F:DNA-binding transcription factor activity"/>
    <property type="evidence" value="ECO:0007669"/>
    <property type="project" value="InterPro"/>
</dbReference>
<evidence type="ECO:0000256" key="4">
    <source>
        <dbReference type="PROSITE-ProRule" id="PRU00169"/>
    </source>
</evidence>
<evidence type="ECO:0000256" key="3">
    <source>
        <dbReference type="ARBA" id="ARBA00023163"/>
    </source>
</evidence>
<name>A0A7X4YJM9_9BACL</name>
<organism evidence="7 8">
    <name type="scientific">Paenibacillus sacheonensis</name>
    <dbReference type="NCBI Taxonomy" id="742054"/>
    <lineage>
        <taxon>Bacteria</taxon>
        <taxon>Bacillati</taxon>
        <taxon>Bacillota</taxon>
        <taxon>Bacilli</taxon>
        <taxon>Bacillales</taxon>
        <taxon>Paenibacillaceae</taxon>
        <taxon>Paenibacillus</taxon>
    </lineage>
</organism>
<dbReference type="PANTHER" id="PTHR43280:SF34">
    <property type="entry name" value="ARAC-FAMILY TRANSCRIPTIONAL REGULATOR"/>
    <property type="match status" value="1"/>
</dbReference>
<proteinExistence type="predicted"/>
<evidence type="ECO:0000313" key="7">
    <source>
        <dbReference type="EMBL" id="NBC67643.1"/>
    </source>
</evidence>
<dbReference type="InterPro" id="IPR001789">
    <property type="entry name" value="Sig_transdc_resp-reg_receiver"/>
</dbReference>
<sequence length="461" mass="51849">MYKVLIVDDEKLVRQGIMTTFPWQKHGFVVAGDAASGESALERIGQEPFDLLVTDLAMNGMSGLELIRRVKEMEPGLPAVVLTCHDNFKYIQEAMRLGVLDYIVKTEIEDEAVDETLERIARKLSEELGSKERANRGKPRQEGLLLFAPGPDGTPQELIPPEDQEEYDGRLTEIDGATWLLRLAVSEAGALADVIRPRLAKSGWTCVRIGGLEAADSRNTAAVLRDYRRHVLFHAAEAYAEAAWTEVAEAAAAATDRAGSIIIGANWDGPEWVYSEERFETMLRETAAAGIDGTALLKRLYPVVLEWERLLATGSLKGLLEQTNGLLRWRDWEAWLRGFRSAIRTTVDANGSRQIAENMMRAIELLDREDGPEPSESEIARAVNMSRGYFSKCFKKVTGQSYGDYVRKRKLERAKRLILRTDDPIARVAEQCGFSDYRHFSRVFRDFTGMLPNEYRKTGRT</sequence>
<dbReference type="SUPFAM" id="SSF46689">
    <property type="entry name" value="Homeodomain-like"/>
    <property type="match status" value="2"/>
</dbReference>
<dbReference type="InterPro" id="IPR011006">
    <property type="entry name" value="CheY-like_superfamily"/>
</dbReference>
<accession>A0A7X4YJM9</accession>
<feature type="modified residue" description="4-aspartylphosphate" evidence="4">
    <location>
        <position position="55"/>
    </location>
</feature>
<keyword evidence="4" id="KW-0597">Phosphoprotein</keyword>
<dbReference type="InterPro" id="IPR009057">
    <property type="entry name" value="Homeodomain-like_sf"/>
</dbReference>
<dbReference type="PANTHER" id="PTHR43280">
    <property type="entry name" value="ARAC-FAMILY TRANSCRIPTIONAL REGULATOR"/>
    <property type="match status" value="1"/>
</dbReference>
<feature type="domain" description="Response regulatory" evidence="6">
    <location>
        <begin position="3"/>
        <end position="120"/>
    </location>
</feature>
<dbReference type="RefSeq" id="WP_161693634.1">
    <property type="nucleotide sequence ID" value="NZ_JAAAMU010000001.1"/>
</dbReference>
<dbReference type="InterPro" id="IPR018062">
    <property type="entry name" value="HTH_AraC-typ_CS"/>
</dbReference>
<dbReference type="Gene3D" id="3.40.50.2300">
    <property type="match status" value="1"/>
</dbReference>
<dbReference type="InterPro" id="IPR018060">
    <property type="entry name" value="HTH_AraC"/>
</dbReference>
<evidence type="ECO:0000256" key="2">
    <source>
        <dbReference type="ARBA" id="ARBA00023125"/>
    </source>
</evidence>
<keyword evidence="8" id="KW-1185">Reference proteome</keyword>
<dbReference type="Gene3D" id="1.10.10.60">
    <property type="entry name" value="Homeodomain-like"/>
    <property type="match status" value="2"/>
</dbReference>
<gene>
    <name evidence="7" type="ORF">GT003_01370</name>
</gene>
<dbReference type="AlphaFoldDB" id="A0A7X4YJM9"/>
<evidence type="ECO:0000259" key="5">
    <source>
        <dbReference type="PROSITE" id="PS01124"/>
    </source>
</evidence>
<dbReference type="PROSITE" id="PS50110">
    <property type="entry name" value="RESPONSE_REGULATORY"/>
    <property type="match status" value="1"/>
</dbReference>
<dbReference type="PROSITE" id="PS00041">
    <property type="entry name" value="HTH_ARAC_FAMILY_1"/>
    <property type="match status" value="1"/>
</dbReference>
<dbReference type="PRINTS" id="PR00032">
    <property type="entry name" value="HTHARAC"/>
</dbReference>
<comment type="caution">
    <text evidence="7">The sequence shown here is derived from an EMBL/GenBank/DDBJ whole genome shotgun (WGS) entry which is preliminary data.</text>
</comment>
<dbReference type="PROSITE" id="PS01124">
    <property type="entry name" value="HTH_ARAC_FAMILY_2"/>
    <property type="match status" value="1"/>
</dbReference>
<keyword evidence="2" id="KW-0238">DNA-binding</keyword>
<keyword evidence="1" id="KW-0805">Transcription regulation</keyword>
<protein>
    <submittedName>
        <fullName evidence="7">Helix-turn-helix domain-containing protein</fullName>
    </submittedName>
</protein>
<dbReference type="GO" id="GO:0043565">
    <property type="term" value="F:sequence-specific DNA binding"/>
    <property type="evidence" value="ECO:0007669"/>
    <property type="project" value="InterPro"/>
</dbReference>
<keyword evidence="3" id="KW-0804">Transcription</keyword>
<feature type="domain" description="HTH araC/xylS-type" evidence="5">
    <location>
        <begin position="360"/>
        <end position="458"/>
    </location>
</feature>
<dbReference type="Pfam" id="PF00072">
    <property type="entry name" value="Response_reg"/>
    <property type="match status" value="1"/>
</dbReference>
<dbReference type="SMART" id="SM00342">
    <property type="entry name" value="HTH_ARAC"/>
    <property type="match status" value="1"/>
</dbReference>